<dbReference type="GO" id="GO:0006493">
    <property type="term" value="P:protein O-linked glycosylation"/>
    <property type="evidence" value="ECO:0007669"/>
    <property type="project" value="TreeGrafter"/>
</dbReference>
<name>A0A173N0A5_CLOCL</name>
<dbReference type="SUPFAM" id="SSF53448">
    <property type="entry name" value="Nucleotide-diphospho-sugar transferases"/>
    <property type="match status" value="1"/>
</dbReference>
<protein>
    <submittedName>
        <fullName evidence="3">Glycosyltransferase</fullName>
    </submittedName>
</protein>
<dbReference type="GO" id="GO:0004653">
    <property type="term" value="F:polypeptide N-acetylgalactosaminyltransferase activity"/>
    <property type="evidence" value="ECO:0007669"/>
    <property type="project" value="TreeGrafter"/>
</dbReference>
<dbReference type="OMA" id="YDDDWFM"/>
<dbReference type="Pfam" id="PF00535">
    <property type="entry name" value="Glycos_transf_2"/>
    <property type="match status" value="1"/>
</dbReference>
<organism evidence="3">
    <name type="scientific">Clostridium cellulovorans</name>
    <dbReference type="NCBI Taxonomy" id="1493"/>
    <lineage>
        <taxon>Bacteria</taxon>
        <taxon>Bacillati</taxon>
        <taxon>Bacillota</taxon>
        <taxon>Clostridia</taxon>
        <taxon>Eubacteriales</taxon>
        <taxon>Clostridiaceae</taxon>
        <taxon>Clostridium</taxon>
    </lineage>
</organism>
<evidence type="ECO:0000313" key="3">
    <source>
        <dbReference type="EMBL" id="BAV13175.1"/>
    </source>
</evidence>
<accession>A0A173N0A5</accession>
<dbReference type="InterPro" id="IPR001173">
    <property type="entry name" value="Glyco_trans_2-like"/>
</dbReference>
<dbReference type="InterPro" id="IPR029044">
    <property type="entry name" value="Nucleotide-diphossugar_trans"/>
</dbReference>
<dbReference type="Gene3D" id="3.90.550.10">
    <property type="entry name" value="Spore Coat Polysaccharide Biosynthesis Protein SpsA, Chain A"/>
    <property type="match status" value="1"/>
</dbReference>
<gene>
    <name evidence="3" type="primary">GlyGT2C</name>
</gene>
<feature type="domain" description="Glycosyltransferase 2-like" evidence="2">
    <location>
        <begin position="10"/>
        <end position="172"/>
    </location>
</feature>
<proteinExistence type="predicted"/>
<dbReference type="PANTHER" id="PTHR11675:SF43">
    <property type="entry name" value="POLYPEPTIDE N-ACETYLGALACTOSAMINYLTRANSFERASE 1"/>
    <property type="match status" value="1"/>
</dbReference>
<sequence>MNNSKLTKTSIIIPCKNEGIYVKQTIEFLYRTEAKYISTIIVINDNSNDNCCEFLKNPFNKFSKVKLIETTGIGAAAARNLGATFAENSEILVFCDAHITMNQNWLNILLSAFNDKNVSVICPGIGHFSPASPAGYGQSFNESFETYWLKKPLNIKEVPLVPGGCMAIKKETFDAVDGFDRGFHSWGFEDVELSIKLWLFGYKIFVHPAVKVGHKFRKIQPYDVDLTEFHYNKLRMAFSHFNKERINKIVSSLHNCSNFKAILDKITLSDTYNQRIAYFKRRLYDDNWFFDKFNIPF</sequence>
<keyword evidence="1" id="KW-1015">Disulfide bond</keyword>
<evidence type="ECO:0000256" key="1">
    <source>
        <dbReference type="ARBA" id="ARBA00023157"/>
    </source>
</evidence>
<keyword evidence="3" id="KW-0808">Transferase</keyword>
<reference evidence="3" key="1">
    <citation type="submission" date="2009-04" db="EMBL/GenBank/DDBJ databases">
        <title>Clostridium cellulovorans cellulosomal and noncellulosomal genes.</title>
        <authorList>
            <person name="Tamaru Y."/>
        </authorList>
    </citation>
    <scope>NUCLEOTIDE SEQUENCE</scope>
</reference>
<dbReference type="AlphaFoldDB" id="A0A173N0A5"/>
<evidence type="ECO:0000259" key="2">
    <source>
        <dbReference type="Pfam" id="PF00535"/>
    </source>
</evidence>
<dbReference type="PANTHER" id="PTHR11675">
    <property type="entry name" value="N-ACETYLGALACTOSAMINYLTRANSFERASE"/>
    <property type="match status" value="1"/>
</dbReference>
<dbReference type="EMBL" id="AB499276">
    <property type="protein sequence ID" value="BAV13175.1"/>
    <property type="molecule type" value="Genomic_DNA"/>
</dbReference>